<name>A0ABP9YM06_9FUNG</name>
<reference evidence="1 2" key="1">
    <citation type="submission" date="2024-04" db="EMBL/GenBank/DDBJ databases">
        <title>genome sequences of Mucor flavus KT1a and Helicostylum pulchrum KT1b strains isolated from the surface of a dry-aged beef.</title>
        <authorList>
            <person name="Toyotome T."/>
            <person name="Hosono M."/>
            <person name="Torimaru M."/>
            <person name="Fukuda K."/>
            <person name="Mikami N."/>
        </authorList>
    </citation>
    <scope>NUCLEOTIDE SEQUENCE [LARGE SCALE GENOMIC DNA]</scope>
    <source>
        <strain evidence="1 2">KT1a</strain>
    </source>
</reference>
<dbReference type="EMBL" id="BAABUK010000003">
    <property type="protein sequence ID" value="GAA5807867.1"/>
    <property type="molecule type" value="Genomic_DNA"/>
</dbReference>
<keyword evidence="2" id="KW-1185">Reference proteome</keyword>
<sequence>MSLNFFKSTSQKTDASLEYKTILSNLKEKNDTAPLDIDNFIQQENINLGSHQEFYNETVKDTAAPHAINEKGEQTKENTRLLVNTLLELKKAMPEHKSKAIEYNEKAKATLEQSNQTIDAIQSIDL</sequence>
<evidence type="ECO:0000313" key="2">
    <source>
        <dbReference type="Proteomes" id="UP001473302"/>
    </source>
</evidence>
<proteinExistence type="predicted"/>
<dbReference type="Proteomes" id="UP001473302">
    <property type="component" value="Unassembled WGS sequence"/>
</dbReference>
<organism evidence="1 2">
    <name type="scientific">Mucor flavus</name>
    <dbReference type="NCBI Taxonomy" id="439312"/>
    <lineage>
        <taxon>Eukaryota</taxon>
        <taxon>Fungi</taxon>
        <taxon>Fungi incertae sedis</taxon>
        <taxon>Mucoromycota</taxon>
        <taxon>Mucoromycotina</taxon>
        <taxon>Mucoromycetes</taxon>
        <taxon>Mucorales</taxon>
        <taxon>Mucorineae</taxon>
        <taxon>Mucoraceae</taxon>
        <taxon>Mucor</taxon>
    </lineage>
</organism>
<accession>A0ABP9YM06</accession>
<evidence type="ECO:0000313" key="1">
    <source>
        <dbReference type="EMBL" id="GAA5807867.1"/>
    </source>
</evidence>
<gene>
    <name evidence="1" type="ORF">MFLAVUS_001246</name>
</gene>
<protein>
    <submittedName>
        <fullName evidence="1">Uncharacterized protein</fullName>
    </submittedName>
</protein>
<comment type="caution">
    <text evidence="1">The sequence shown here is derived from an EMBL/GenBank/DDBJ whole genome shotgun (WGS) entry which is preliminary data.</text>
</comment>